<dbReference type="PANTHER" id="PTHR23065:SF7">
    <property type="entry name" value="NOSTRIN, ISOFORM H"/>
    <property type="match status" value="1"/>
</dbReference>
<evidence type="ECO:0000256" key="7">
    <source>
        <dbReference type="PROSITE-ProRule" id="PRU01077"/>
    </source>
</evidence>
<dbReference type="GO" id="GO:0030036">
    <property type="term" value="P:actin cytoskeleton organization"/>
    <property type="evidence" value="ECO:0007669"/>
    <property type="project" value="UniProtKB-ARBA"/>
</dbReference>
<keyword evidence="12" id="KW-1185">Reference proteome</keyword>
<keyword evidence="2 6" id="KW-0728">SH3 domain</keyword>
<feature type="compositionally biased region" description="Polar residues" evidence="8">
    <location>
        <begin position="858"/>
        <end position="867"/>
    </location>
</feature>
<feature type="compositionally biased region" description="Pro residues" evidence="8">
    <location>
        <begin position="391"/>
        <end position="414"/>
    </location>
</feature>
<evidence type="ECO:0000313" key="12">
    <source>
        <dbReference type="Proteomes" id="UP000077266"/>
    </source>
</evidence>
<dbReference type="CDD" id="cd00174">
    <property type="entry name" value="SH3"/>
    <property type="match status" value="1"/>
</dbReference>
<protein>
    <recommendedName>
        <fullName evidence="13">SH3 domain-containing protein</fullName>
    </recommendedName>
</protein>
<feature type="compositionally biased region" description="Polar residues" evidence="8">
    <location>
        <begin position="651"/>
        <end position="682"/>
    </location>
</feature>
<evidence type="ECO:0000256" key="8">
    <source>
        <dbReference type="SAM" id="MobiDB-lite"/>
    </source>
</evidence>
<feature type="compositionally biased region" description="Polar residues" evidence="8">
    <location>
        <begin position="720"/>
        <end position="734"/>
    </location>
</feature>
<evidence type="ECO:0008006" key="13">
    <source>
        <dbReference type="Google" id="ProtNLM"/>
    </source>
</evidence>
<reference evidence="11 12" key="1">
    <citation type="journal article" date="2016" name="Mol. Biol. Evol.">
        <title>Comparative Genomics of Early-Diverging Mushroom-Forming Fungi Provides Insights into the Origins of Lignocellulose Decay Capabilities.</title>
        <authorList>
            <person name="Nagy L.G."/>
            <person name="Riley R."/>
            <person name="Tritt A."/>
            <person name="Adam C."/>
            <person name="Daum C."/>
            <person name="Floudas D."/>
            <person name="Sun H."/>
            <person name="Yadav J.S."/>
            <person name="Pangilinan J."/>
            <person name="Larsson K.H."/>
            <person name="Matsuura K."/>
            <person name="Barry K."/>
            <person name="Labutti K."/>
            <person name="Kuo R."/>
            <person name="Ohm R.A."/>
            <person name="Bhattacharya S.S."/>
            <person name="Shirouzu T."/>
            <person name="Yoshinaga Y."/>
            <person name="Martin F.M."/>
            <person name="Grigoriev I.V."/>
            <person name="Hibbett D.S."/>
        </authorList>
    </citation>
    <scope>NUCLEOTIDE SEQUENCE [LARGE SCALE GENOMIC DNA]</scope>
    <source>
        <strain evidence="11 12">HHB12029</strain>
    </source>
</reference>
<comment type="subcellular location">
    <subcellularLocation>
        <location evidence="1">Cytoplasm</location>
        <location evidence="1">Cytoskeleton</location>
    </subcellularLocation>
</comment>
<dbReference type="SUPFAM" id="SSF50044">
    <property type="entry name" value="SH3-domain"/>
    <property type="match status" value="1"/>
</dbReference>
<organism evidence="11 12">
    <name type="scientific">Exidia glandulosa HHB12029</name>
    <dbReference type="NCBI Taxonomy" id="1314781"/>
    <lineage>
        <taxon>Eukaryota</taxon>
        <taxon>Fungi</taxon>
        <taxon>Dikarya</taxon>
        <taxon>Basidiomycota</taxon>
        <taxon>Agaricomycotina</taxon>
        <taxon>Agaricomycetes</taxon>
        <taxon>Auriculariales</taxon>
        <taxon>Exidiaceae</taxon>
        <taxon>Exidia</taxon>
    </lineage>
</organism>
<feature type="compositionally biased region" description="Polar residues" evidence="8">
    <location>
        <begin position="466"/>
        <end position="478"/>
    </location>
</feature>
<evidence type="ECO:0000256" key="1">
    <source>
        <dbReference type="ARBA" id="ARBA00004245"/>
    </source>
</evidence>
<evidence type="ECO:0000313" key="11">
    <source>
        <dbReference type="EMBL" id="KZV84348.1"/>
    </source>
</evidence>
<dbReference type="Pfam" id="PF00018">
    <property type="entry name" value="SH3_1"/>
    <property type="match status" value="1"/>
</dbReference>
<dbReference type="STRING" id="1314781.A0A165DED1"/>
<keyword evidence="5" id="KW-0206">Cytoskeleton</keyword>
<feature type="compositionally biased region" description="Low complexity" evidence="8">
    <location>
        <begin position="868"/>
        <end position="883"/>
    </location>
</feature>
<dbReference type="PRINTS" id="PR00499">
    <property type="entry name" value="P67PHOX"/>
</dbReference>
<dbReference type="GO" id="GO:0120104">
    <property type="term" value="C:mitotic actomyosin contractile ring, proximal layer"/>
    <property type="evidence" value="ECO:0007669"/>
    <property type="project" value="TreeGrafter"/>
</dbReference>
<dbReference type="PANTHER" id="PTHR23065">
    <property type="entry name" value="PROLINE-SERINE-THREONINE PHOSPHATASE INTERACTING PROTEIN 1"/>
    <property type="match status" value="1"/>
</dbReference>
<evidence type="ECO:0000256" key="4">
    <source>
        <dbReference type="ARBA" id="ARBA00022553"/>
    </source>
</evidence>
<dbReference type="SMART" id="SM00055">
    <property type="entry name" value="FCH"/>
    <property type="match status" value="1"/>
</dbReference>
<evidence type="ECO:0000259" key="10">
    <source>
        <dbReference type="PROSITE" id="PS51741"/>
    </source>
</evidence>
<evidence type="ECO:0000256" key="2">
    <source>
        <dbReference type="ARBA" id="ARBA00022443"/>
    </source>
</evidence>
<feature type="domain" description="F-BAR" evidence="10">
    <location>
        <begin position="28"/>
        <end position="281"/>
    </location>
</feature>
<feature type="compositionally biased region" description="Polar residues" evidence="8">
    <location>
        <begin position="523"/>
        <end position="534"/>
    </location>
</feature>
<evidence type="ECO:0000256" key="6">
    <source>
        <dbReference type="PROSITE-ProRule" id="PRU00192"/>
    </source>
</evidence>
<dbReference type="SUPFAM" id="SSF103657">
    <property type="entry name" value="BAR/IMD domain-like"/>
    <property type="match status" value="1"/>
</dbReference>
<feature type="compositionally biased region" description="Low complexity" evidence="8">
    <location>
        <begin position="821"/>
        <end position="857"/>
    </location>
</feature>
<feature type="compositionally biased region" description="Pro residues" evidence="8">
    <location>
        <begin position="806"/>
        <end position="820"/>
    </location>
</feature>
<dbReference type="AlphaFoldDB" id="A0A165DED1"/>
<gene>
    <name evidence="11" type="ORF">EXIGLDRAFT_727278</name>
</gene>
<feature type="domain" description="SH3" evidence="9">
    <location>
        <begin position="954"/>
        <end position="1017"/>
    </location>
</feature>
<feature type="compositionally biased region" description="Basic and acidic residues" evidence="8">
    <location>
        <begin position="616"/>
        <end position="628"/>
    </location>
</feature>
<dbReference type="InterPro" id="IPR001060">
    <property type="entry name" value="FCH_dom"/>
</dbReference>
<feature type="compositionally biased region" description="Low complexity" evidence="8">
    <location>
        <begin position="791"/>
        <end position="805"/>
    </location>
</feature>
<dbReference type="OrthoDB" id="19092at2759"/>
<feature type="region of interest" description="Disordered" evidence="8">
    <location>
        <begin position="259"/>
        <end position="534"/>
    </location>
</feature>
<dbReference type="PROSITE" id="PS50002">
    <property type="entry name" value="SH3"/>
    <property type="match status" value="1"/>
</dbReference>
<feature type="compositionally biased region" description="Pro residues" evidence="8">
    <location>
        <begin position="368"/>
        <end position="378"/>
    </location>
</feature>
<dbReference type="FunCoup" id="A0A165DED1">
    <property type="interactions" value="32"/>
</dbReference>
<dbReference type="GO" id="GO:0009898">
    <property type="term" value="C:cytoplasmic side of plasma membrane"/>
    <property type="evidence" value="ECO:0007669"/>
    <property type="project" value="TreeGrafter"/>
</dbReference>
<dbReference type="InterPro" id="IPR001452">
    <property type="entry name" value="SH3_domain"/>
</dbReference>
<dbReference type="InterPro" id="IPR031160">
    <property type="entry name" value="F_BAR_dom"/>
</dbReference>
<dbReference type="InParanoid" id="A0A165DED1"/>
<dbReference type="CDD" id="cd07651">
    <property type="entry name" value="F-BAR_PombeCdc15_like"/>
    <property type="match status" value="1"/>
</dbReference>
<sequence>MSARRQSSTTSLSKYARADDADYSQRSLDFCNAFWGIADQGVDVLFARMRGAARTVEELRAFWKERAAIEEDYAKRLTALAKKPLGRDEIGELRNSFDTLRLETANQGSTHQELTYNIRRVIESGVAEFIAKQATHRKTFQAQIEKQYKAKQTQESYVEKAREKYEQDCVRINSYTAQSTLVQGRDYDKLQLKLDRVRQTVQANENDFRNFQRALADTCAKWEKDWRTFCDQCQDLEEERIDFVKNNMWTFANAVSTACVSDDENSEKKRRAPHQHDDPPDQQNNVRHDETTNKNNHPTTPVDDNKKHHHNNPQQHEHNTNNVRPTTPPPPPTRQQPDDDDAATINKHARSAAGGQQAAAAAAAAAAAPPPPEQPPRSPTTTTPRNHIKEAPPPSDDARRGPPPPSSVPPPPTTPQQQQQQQQSTSPTTAPQLPPIAASAPFTGTAAAGSSSVGDAADPLARTLENLRSTAGSTTGRLSSVQQQQPVHTQQQQHQQQQHQQQQPPRQAARSPSRASSRRETIDNATASGSRQSTAGLDIDYRMIAESIVGAHPASRPSSPSGAPTAKFMQPPQMRASPVPVEEVVGTYSQAFPGEHAQRRLSRQNSVSRTSVAETEAPRGRPVSREGHAGIGANGRAGSISPAPPAVRHQSGMSMSAPHQQQQRAPSPMRQPSHTPQPSQRAASPMYPQHSGASAARPLGIAFDADGRVTQDALAERYAASSTASGYHHQQTGSYPTPAPQQQQQYAQPSGFTTPAPSGFAPAASPAPTGFTSAGSTRTSFSPPGSAGYTQQQQQQPQPQQYRGPPVQPPPIGFPPPTPTPAQYYQQQIQQQQQQQVQQQQQQVQQQQAAAQHQQRQSSGYAQPNGWQSPHQQQASGYQQAPQVPAVAQTNGYVSPGRQSAAGTYAQQPVAQPAVAATPVPQQQRAPSPQPVVAAAGGAPVVPPTGQYVDDGKGVLFYVKALYDYQATIDEEFDFQAGDVIAVTSTPEDGWWSGWLLDDTRRVPGRHVFPSNFVCLF</sequence>
<feature type="region of interest" description="Disordered" evidence="8">
    <location>
        <begin position="915"/>
        <end position="934"/>
    </location>
</feature>
<feature type="compositionally biased region" description="Low complexity" evidence="8">
    <location>
        <begin position="551"/>
        <end position="566"/>
    </location>
</feature>
<feature type="compositionally biased region" description="Low complexity" evidence="8">
    <location>
        <begin position="479"/>
        <end position="515"/>
    </location>
</feature>
<dbReference type="Proteomes" id="UP000077266">
    <property type="component" value="Unassembled WGS sequence"/>
</dbReference>
<dbReference type="SMART" id="SM00326">
    <property type="entry name" value="SH3"/>
    <property type="match status" value="1"/>
</dbReference>
<feature type="compositionally biased region" description="Low complexity" evidence="8">
    <location>
        <begin position="740"/>
        <end position="774"/>
    </location>
</feature>
<feature type="region of interest" description="Disordered" evidence="8">
    <location>
        <begin position="720"/>
        <end position="883"/>
    </location>
</feature>
<proteinExistence type="predicted"/>
<evidence type="ECO:0000259" key="9">
    <source>
        <dbReference type="PROSITE" id="PS50002"/>
    </source>
</evidence>
<dbReference type="EMBL" id="KV426228">
    <property type="protein sequence ID" value="KZV84348.1"/>
    <property type="molecule type" value="Genomic_DNA"/>
</dbReference>
<dbReference type="FunFam" id="2.30.30.40:FF:000312">
    <property type="entry name" value="Related to Cell division control protein 15"/>
    <property type="match status" value="1"/>
</dbReference>
<dbReference type="Gene3D" id="1.20.1270.60">
    <property type="entry name" value="Arfaptin homology (AH) domain/BAR domain"/>
    <property type="match status" value="1"/>
</dbReference>
<dbReference type="InterPro" id="IPR027267">
    <property type="entry name" value="AH/BAR_dom_sf"/>
</dbReference>
<feature type="compositionally biased region" description="Polar residues" evidence="8">
    <location>
        <begin position="603"/>
        <end position="613"/>
    </location>
</feature>
<feature type="region of interest" description="Disordered" evidence="8">
    <location>
        <begin position="592"/>
        <end position="693"/>
    </location>
</feature>
<evidence type="ECO:0000256" key="3">
    <source>
        <dbReference type="ARBA" id="ARBA00022490"/>
    </source>
</evidence>
<keyword evidence="4" id="KW-0597">Phosphoprotein</keyword>
<dbReference type="Gene3D" id="2.30.30.40">
    <property type="entry name" value="SH3 Domains"/>
    <property type="match status" value="1"/>
</dbReference>
<keyword evidence="3" id="KW-0963">Cytoplasm</keyword>
<feature type="region of interest" description="Disordered" evidence="8">
    <location>
        <begin position="551"/>
        <end position="572"/>
    </location>
</feature>
<evidence type="ECO:0000256" key="5">
    <source>
        <dbReference type="ARBA" id="ARBA00023212"/>
    </source>
</evidence>
<keyword evidence="7" id="KW-0175">Coiled coil</keyword>
<dbReference type="Pfam" id="PF00611">
    <property type="entry name" value="FCH"/>
    <property type="match status" value="1"/>
</dbReference>
<dbReference type="GO" id="GO:0005543">
    <property type="term" value="F:phospholipid binding"/>
    <property type="evidence" value="ECO:0007669"/>
    <property type="project" value="TreeGrafter"/>
</dbReference>
<name>A0A165DED1_EXIGL</name>
<feature type="compositionally biased region" description="Low complexity" evidence="8">
    <location>
        <begin position="415"/>
        <end position="459"/>
    </location>
</feature>
<accession>A0A165DED1</accession>
<dbReference type="InterPro" id="IPR036028">
    <property type="entry name" value="SH3-like_dom_sf"/>
</dbReference>
<dbReference type="PROSITE" id="PS51741">
    <property type="entry name" value="F_BAR"/>
    <property type="match status" value="1"/>
</dbReference>
<feature type="compositionally biased region" description="Low complexity" evidence="8">
    <location>
        <begin position="351"/>
        <end position="367"/>
    </location>
</feature>